<protein>
    <submittedName>
        <fullName evidence="2">Uncharacterized protein</fullName>
    </submittedName>
</protein>
<dbReference type="HOGENOM" id="CLU_2251723_0_0_1"/>
<keyword evidence="3" id="KW-1185">Reference proteome</keyword>
<gene>
    <name evidence="2" type="ORF">SETTUDRAFT_39140</name>
</gene>
<accession>R0KED2</accession>
<name>R0KED2_EXST2</name>
<dbReference type="Proteomes" id="UP000016935">
    <property type="component" value="Unassembled WGS sequence"/>
</dbReference>
<dbReference type="GeneID" id="19404445"/>
<sequence length="104" mass="11259">MYNSHLSALNLFLMRKTWKAGVGWKPCRLDSCRDVCIVINDAAPCPLLQGSEFDIDKAANVELKPQVVVVDSNDAASVPLGEGEEGPHIDLTRAQAQGLSQLPN</sequence>
<dbReference type="AlphaFoldDB" id="R0KED2"/>
<feature type="compositionally biased region" description="Polar residues" evidence="1">
    <location>
        <begin position="94"/>
        <end position="104"/>
    </location>
</feature>
<feature type="region of interest" description="Disordered" evidence="1">
    <location>
        <begin position="78"/>
        <end position="104"/>
    </location>
</feature>
<reference evidence="2 3" key="1">
    <citation type="journal article" date="2012" name="PLoS Pathog.">
        <title>Diverse lifestyles and strategies of plant pathogenesis encoded in the genomes of eighteen Dothideomycetes fungi.</title>
        <authorList>
            <person name="Ohm R.A."/>
            <person name="Feau N."/>
            <person name="Henrissat B."/>
            <person name="Schoch C.L."/>
            <person name="Horwitz B.A."/>
            <person name="Barry K.W."/>
            <person name="Condon B.J."/>
            <person name="Copeland A.C."/>
            <person name="Dhillon B."/>
            <person name="Glaser F."/>
            <person name="Hesse C.N."/>
            <person name="Kosti I."/>
            <person name="LaButti K."/>
            <person name="Lindquist E.A."/>
            <person name="Lucas S."/>
            <person name="Salamov A.A."/>
            <person name="Bradshaw R.E."/>
            <person name="Ciuffetti L."/>
            <person name="Hamelin R.C."/>
            <person name="Kema G.H.J."/>
            <person name="Lawrence C."/>
            <person name="Scott J.A."/>
            <person name="Spatafora J.W."/>
            <person name="Turgeon B.G."/>
            <person name="de Wit P.J.G.M."/>
            <person name="Zhong S."/>
            <person name="Goodwin S.B."/>
            <person name="Grigoriev I.V."/>
        </authorList>
    </citation>
    <scope>NUCLEOTIDE SEQUENCE [LARGE SCALE GENOMIC DNA]</scope>
    <source>
        <strain evidence="3">28A</strain>
    </source>
</reference>
<proteinExistence type="predicted"/>
<evidence type="ECO:0000313" key="3">
    <source>
        <dbReference type="Proteomes" id="UP000016935"/>
    </source>
</evidence>
<dbReference type="RefSeq" id="XP_008024542.1">
    <property type="nucleotide sequence ID" value="XM_008026351.1"/>
</dbReference>
<reference evidence="2 3" key="2">
    <citation type="journal article" date="2013" name="PLoS Genet.">
        <title>Comparative genome structure, secondary metabolite, and effector coding capacity across Cochliobolus pathogens.</title>
        <authorList>
            <person name="Condon B.J."/>
            <person name="Leng Y."/>
            <person name="Wu D."/>
            <person name="Bushley K.E."/>
            <person name="Ohm R.A."/>
            <person name="Otillar R."/>
            <person name="Martin J."/>
            <person name="Schackwitz W."/>
            <person name="Grimwood J."/>
            <person name="MohdZainudin N."/>
            <person name="Xue C."/>
            <person name="Wang R."/>
            <person name="Manning V.A."/>
            <person name="Dhillon B."/>
            <person name="Tu Z.J."/>
            <person name="Steffenson B.J."/>
            <person name="Salamov A."/>
            <person name="Sun H."/>
            <person name="Lowry S."/>
            <person name="LaButti K."/>
            <person name="Han J."/>
            <person name="Copeland A."/>
            <person name="Lindquist E."/>
            <person name="Barry K."/>
            <person name="Schmutz J."/>
            <person name="Baker S.E."/>
            <person name="Ciuffetti L.M."/>
            <person name="Grigoriev I.V."/>
            <person name="Zhong S."/>
            <person name="Turgeon B.G."/>
        </authorList>
    </citation>
    <scope>NUCLEOTIDE SEQUENCE [LARGE SCALE GENOMIC DNA]</scope>
    <source>
        <strain evidence="3">28A</strain>
    </source>
</reference>
<organism evidence="2 3">
    <name type="scientific">Exserohilum turcicum (strain 28A)</name>
    <name type="common">Northern leaf blight fungus</name>
    <name type="synonym">Setosphaeria turcica</name>
    <dbReference type="NCBI Taxonomy" id="671987"/>
    <lineage>
        <taxon>Eukaryota</taxon>
        <taxon>Fungi</taxon>
        <taxon>Dikarya</taxon>
        <taxon>Ascomycota</taxon>
        <taxon>Pezizomycotina</taxon>
        <taxon>Dothideomycetes</taxon>
        <taxon>Pleosporomycetidae</taxon>
        <taxon>Pleosporales</taxon>
        <taxon>Pleosporineae</taxon>
        <taxon>Pleosporaceae</taxon>
        <taxon>Exserohilum</taxon>
    </lineage>
</organism>
<evidence type="ECO:0000313" key="2">
    <source>
        <dbReference type="EMBL" id="EOA87669.1"/>
    </source>
</evidence>
<evidence type="ECO:0000256" key="1">
    <source>
        <dbReference type="SAM" id="MobiDB-lite"/>
    </source>
</evidence>
<dbReference type="STRING" id="671987.R0KED2"/>
<dbReference type="EMBL" id="KB908570">
    <property type="protein sequence ID" value="EOA87669.1"/>
    <property type="molecule type" value="Genomic_DNA"/>
</dbReference>